<dbReference type="InterPro" id="IPR002545">
    <property type="entry name" value="CheW-lke_dom"/>
</dbReference>
<reference evidence="2 3" key="1">
    <citation type="submission" date="2020-02" db="EMBL/GenBank/DDBJ databases">
        <authorList>
            <person name="Zhang X.-Y."/>
        </authorList>
    </citation>
    <scope>NUCLEOTIDE SEQUENCE [LARGE SCALE GENOMIC DNA]</scope>
    <source>
        <strain evidence="2 3">C33</strain>
    </source>
</reference>
<dbReference type="Gene3D" id="2.40.50.180">
    <property type="entry name" value="CheA-289, Domain 4"/>
    <property type="match status" value="1"/>
</dbReference>
<keyword evidence="3" id="KW-1185">Reference proteome</keyword>
<dbReference type="EMBL" id="JAAGSC010000041">
    <property type="protein sequence ID" value="NDY95865.1"/>
    <property type="molecule type" value="Genomic_DNA"/>
</dbReference>
<dbReference type="Pfam" id="PF01584">
    <property type="entry name" value="CheW"/>
    <property type="match status" value="1"/>
</dbReference>
<dbReference type="SUPFAM" id="SSF50341">
    <property type="entry name" value="CheW-like"/>
    <property type="match status" value="1"/>
</dbReference>
<dbReference type="Gene3D" id="2.30.30.40">
    <property type="entry name" value="SH3 Domains"/>
    <property type="match status" value="1"/>
</dbReference>
<accession>A0A845V7D9</accession>
<organism evidence="2 3">
    <name type="scientific">Wenzhouxiangella limi</name>
    <dbReference type="NCBI Taxonomy" id="2707351"/>
    <lineage>
        <taxon>Bacteria</taxon>
        <taxon>Pseudomonadati</taxon>
        <taxon>Pseudomonadota</taxon>
        <taxon>Gammaproteobacteria</taxon>
        <taxon>Chromatiales</taxon>
        <taxon>Wenzhouxiangellaceae</taxon>
        <taxon>Wenzhouxiangella</taxon>
    </lineage>
</organism>
<proteinExistence type="predicted"/>
<dbReference type="InterPro" id="IPR036061">
    <property type="entry name" value="CheW-like_dom_sf"/>
</dbReference>
<name>A0A845V7D9_9GAMM</name>
<sequence length="161" mass="17761">MFSTLLSAQELTASQDQLELGRMILEFQAADQSYAIPASLVQRVIPFDPTRTIEAEQDWAHFKYQTDHGDLPVIVFNRIAKIGESETKAKASIVVFHPQTDNVSGHWGMLVDNLHAAPSFDELRDGDIPKGLNGSTHLVAGTAVIDGRDIPLLRDPSDILR</sequence>
<evidence type="ECO:0000313" key="3">
    <source>
        <dbReference type="Proteomes" id="UP000484885"/>
    </source>
</evidence>
<dbReference type="Proteomes" id="UP000484885">
    <property type="component" value="Unassembled WGS sequence"/>
</dbReference>
<comment type="caution">
    <text evidence="2">The sequence shown here is derived from an EMBL/GenBank/DDBJ whole genome shotgun (WGS) entry which is preliminary data.</text>
</comment>
<dbReference type="PROSITE" id="PS50851">
    <property type="entry name" value="CHEW"/>
    <property type="match status" value="1"/>
</dbReference>
<gene>
    <name evidence="2" type="ORF">G3I74_09005</name>
</gene>
<dbReference type="AlphaFoldDB" id="A0A845V7D9"/>
<evidence type="ECO:0000313" key="2">
    <source>
        <dbReference type="EMBL" id="NDY95865.1"/>
    </source>
</evidence>
<evidence type="ECO:0000259" key="1">
    <source>
        <dbReference type="PROSITE" id="PS50851"/>
    </source>
</evidence>
<dbReference type="GO" id="GO:0007165">
    <property type="term" value="P:signal transduction"/>
    <property type="evidence" value="ECO:0007669"/>
    <property type="project" value="InterPro"/>
</dbReference>
<feature type="domain" description="CheW-like" evidence="1">
    <location>
        <begin position="21"/>
        <end position="161"/>
    </location>
</feature>
<dbReference type="RefSeq" id="WP_164211264.1">
    <property type="nucleotide sequence ID" value="NZ_JAAGSC010000041.1"/>
</dbReference>
<protein>
    <recommendedName>
        <fullName evidence="1">CheW-like domain-containing protein</fullName>
    </recommendedName>
</protein>
<dbReference type="GO" id="GO:0006935">
    <property type="term" value="P:chemotaxis"/>
    <property type="evidence" value="ECO:0007669"/>
    <property type="project" value="InterPro"/>
</dbReference>